<protein>
    <submittedName>
        <fullName evidence="2">Copper ABC transporter, permease protein</fullName>
    </submittedName>
</protein>
<dbReference type="PANTHER" id="PTHR43471:SF1">
    <property type="entry name" value="ABC TRANSPORTER PERMEASE PROTEIN NOSY-RELATED"/>
    <property type="match status" value="1"/>
</dbReference>
<dbReference type="RefSeq" id="WP_012964668.1">
    <property type="nucleotide sequence ID" value="NC_013849.1"/>
</dbReference>
<feature type="transmembrane region" description="Helical" evidence="1">
    <location>
        <begin position="55"/>
        <end position="77"/>
    </location>
</feature>
<reference evidence="2 3" key="2">
    <citation type="journal article" date="2011" name="Stand. Genomic Sci.">
        <title>Complete genome sequence of Ferroglobus placidus AEDII12DO.</title>
        <authorList>
            <person name="Anderson I."/>
            <person name="Risso C."/>
            <person name="Holmes D."/>
            <person name="Lucas S."/>
            <person name="Copeland A."/>
            <person name="Lapidus A."/>
            <person name="Cheng J.F."/>
            <person name="Bruce D."/>
            <person name="Goodwin L."/>
            <person name="Pitluck S."/>
            <person name="Saunders E."/>
            <person name="Brettin T."/>
            <person name="Detter J.C."/>
            <person name="Han C."/>
            <person name="Tapia R."/>
            <person name="Larimer F."/>
            <person name="Land M."/>
            <person name="Hauser L."/>
            <person name="Woyke T."/>
            <person name="Lovley D."/>
            <person name="Kyrpides N."/>
            <person name="Ivanova N."/>
        </authorList>
    </citation>
    <scope>NUCLEOTIDE SEQUENCE [LARGE SCALE GENOMIC DNA]</scope>
    <source>
        <strain evidence="3">DSM 10642 / AEDII12DO</strain>
    </source>
</reference>
<feature type="transmembrane region" description="Helical" evidence="1">
    <location>
        <begin position="179"/>
        <end position="206"/>
    </location>
</feature>
<evidence type="ECO:0000256" key="1">
    <source>
        <dbReference type="SAM" id="Phobius"/>
    </source>
</evidence>
<accession>D3S185</accession>
<dbReference type="Proteomes" id="UP000002613">
    <property type="component" value="Chromosome"/>
</dbReference>
<feature type="transmembrane region" description="Helical" evidence="1">
    <location>
        <begin position="241"/>
        <end position="264"/>
    </location>
</feature>
<dbReference type="PANTHER" id="PTHR43471">
    <property type="entry name" value="ABC TRANSPORTER PERMEASE"/>
    <property type="match status" value="1"/>
</dbReference>
<dbReference type="STRING" id="589924.Ferp_0133"/>
<reference evidence="3" key="1">
    <citation type="submission" date="2010-02" db="EMBL/GenBank/DDBJ databases">
        <title>Complete sequence of Ferroglobus placidus DSM 10642.</title>
        <authorList>
            <consortium name="US DOE Joint Genome Institute"/>
            <person name="Lucas S."/>
            <person name="Copeland A."/>
            <person name="Lapidus A."/>
            <person name="Cheng J.-F."/>
            <person name="Bruce D."/>
            <person name="Goodwin L."/>
            <person name="Pitluck S."/>
            <person name="Saunders E."/>
            <person name="Brettin T."/>
            <person name="Detter J.C."/>
            <person name="Han C."/>
            <person name="Tapia R."/>
            <person name="Larimer F."/>
            <person name="Land M."/>
            <person name="Hauser L."/>
            <person name="Kyrpides N."/>
            <person name="Ivanova N."/>
            <person name="Holmes D."/>
            <person name="Lovley D."/>
            <person name="Kyrpides N."/>
            <person name="Anderson I.J."/>
            <person name="Woyke T."/>
        </authorList>
    </citation>
    <scope>NUCLEOTIDE SEQUENCE [LARGE SCALE GENOMIC DNA]</scope>
    <source>
        <strain evidence="3">DSM 10642 / AEDII12DO</strain>
    </source>
</reference>
<dbReference type="AlphaFoldDB" id="D3S185"/>
<gene>
    <name evidence="2" type="ordered locus">Ferp_0133</name>
</gene>
<sequence>MFILIKKELSDSLRNKWLTSYAVMYMLIALGLSYFSLLGISGLGLKALGRITASLINLTIFLTPLASLMLGATSIVSEREAGSLEWLLSQPVSRRSVILGKFLGLTLAISIATALGYGFAGLFLSMQLPSEDLPKYLGLILISSALAAVGVAIGIFVSITSRGRFEALATSLLLWLTWVIIYDLLVMGASIAFGLTYLTIFLLLVLNPVESSRLLMAYIIDPTLSFLGLTGMLAAREIENLPLFLASVVFAWCLLPLIASFKLFEKKDV</sequence>
<name>D3S185_FERPA</name>
<keyword evidence="3" id="KW-1185">Reference proteome</keyword>
<keyword evidence="1" id="KW-1133">Transmembrane helix</keyword>
<dbReference type="GO" id="GO:0005886">
    <property type="term" value="C:plasma membrane"/>
    <property type="evidence" value="ECO:0007669"/>
    <property type="project" value="UniProtKB-SubCell"/>
</dbReference>
<evidence type="ECO:0000313" key="2">
    <source>
        <dbReference type="EMBL" id="ADC64321.1"/>
    </source>
</evidence>
<evidence type="ECO:0000313" key="3">
    <source>
        <dbReference type="Proteomes" id="UP000002613"/>
    </source>
</evidence>
<feature type="transmembrane region" description="Helical" evidence="1">
    <location>
        <begin position="136"/>
        <end position="159"/>
    </location>
</feature>
<dbReference type="EMBL" id="CP001899">
    <property type="protein sequence ID" value="ADC64321.1"/>
    <property type="molecule type" value="Genomic_DNA"/>
</dbReference>
<dbReference type="KEGG" id="fpl:Ferp_0133"/>
<dbReference type="GO" id="GO:0140359">
    <property type="term" value="F:ABC-type transporter activity"/>
    <property type="evidence" value="ECO:0007669"/>
    <property type="project" value="InterPro"/>
</dbReference>
<dbReference type="Pfam" id="PF12679">
    <property type="entry name" value="ABC2_membrane_2"/>
    <property type="match status" value="1"/>
</dbReference>
<dbReference type="OrthoDB" id="86287at2157"/>
<proteinExistence type="predicted"/>
<dbReference type="GeneID" id="8777625"/>
<keyword evidence="1" id="KW-0812">Transmembrane</keyword>
<dbReference type="PaxDb" id="589924-Ferp_0133"/>
<feature type="transmembrane region" description="Helical" evidence="1">
    <location>
        <begin position="97"/>
        <end position="124"/>
    </location>
</feature>
<feature type="transmembrane region" description="Helical" evidence="1">
    <location>
        <begin position="20"/>
        <end position="43"/>
    </location>
</feature>
<organism evidence="2 3">
    <name type="scientific">Ferroglobus placidus (strain DSM 10642 / AEDII12DO)</name>
    <dbReference type="NCBI Taxonomy" id="589924"/>
    <lineage>
        <taxon>Archaea</taxon>
        <taxon>Methanobacteriati</taxon>
        <taxon>Methanobacteriota</taxon>
        <taxon>Archaeoglobi</taxon>
        <taxon>Archaeoglobales</taxon>
        <taxon>Archaeoglobaceae</taxon>
        <taxon>Ferroglobus</taxon>
    </lineage>
</organism>
<feature type="transmembrane region" description="Helical" evidence="1">
    <location>
        <begin position="215"/>
        <end position="235"/>
    </location>
</feature>
<dbReference type="HOGENOM" id="CLU_071765_1_0_2"/>
<dbReference type="eggNOG" id="arCOG02440">
    <property type="taxonomic scope" value="Archaea"/>
</dbReference>
<keyword evidence="1" id="KW-0472">Membrane</keyword>